<dbReference type="SUPFAM" id="SSF49363">
    <property type="entry name" value="Purple acid phosphatase, N-terminal domain"/>
    <property type="match status" value="1"/>
</dbReference>
<dbReference type="RefSeq" id="WP_406701065.1">
    <property type="nucleotide sequence ID" value="NZ_CP155447.1"/>
</dbReference>
<dbReference type="Pfam" id="PF00149">
    <property type="entry name" value="Metallophos"/>
    <property type="match status" value="1"/>
</dbReference>
<dbReference type="GO" id="GO:0046872">
    <property type="term" value="F:metal ion binding"/>
    <property type="evidence" value="ECO:0007669"/>
    <property type="project" value="InterPro"/>
</dbReference>
<dbReference type="PROSITE" id="PS50853">
    <property type="entry name" value="FN3"/>
    <property type="match status" value="1"/>
</dbReference>
<evidence type="ECO:0000256" key="1">
    <source>
        <dbReference type="ARBA" id="ARBA00022729"/>
    </source>
</evidence>
<dbReference type="InterPro" id="IPR039331">
    <property type="entry name" value="PAPs-like"/>
</dbReference>
<dbReference type="Gene3D" id="3.60.21.10">
    <property type="match status" value="1"/>
</dbReference>
<accession>A0AAU7CSF9</accession>
<reference evidence="3" key="1">
    <citation type="submission" date="2024-05" db="EMBL/GenBank/DDBJ databases">
        <title>Planctomycetes of the genus Singulisphaera possess chitinolytic capabilities.</title>
        <authorList>
            <person name="Ivanova A."/>
        </authorList>
    </citation>
    <scope>NUCLEOTIDE SEQUENCE</scope>
    <source>
        <strain evidence="3">Ch08T</strain>
    </source>
</reference>
<dbReference type="InterPro" id="IPR006311">
    <property type="entry name" value="TAT_signal"/>
</dbReference>
<keyword evidence="1" id="KW-0732">Signal</keyword>
<dbReference type="PROSITE" id="PS51318">
    <property type="entry name" value="TAT"/>
    <property type="match status" value="1"/>
</dbReference>
<dbReference type="CDD" id="cd00063">
    <property type="entry name" value="FN3"/>
    <property type="match status" value="1"/>
</dbReference>
<organism evidence="3">
    <name type="scientific">Singulisphaera sp. Ch08</name>
    <dbReference type="NCBI Taxonomy" id="3120278"/>
    <lineage>
        <taxon>Bacteria</taxon>
        <taxon>Pseudomonadati</taxon>
        <taxon>Planctomycetota</taxon>
        <taxon>Planctomycetia</taxon>
        <taxon>Isosphaerales</taxon>
        <taxon>Isosphaeraceae</taxon>
        <taxon>Singulisphaera</taxon>
    </lineage>
</organism>
<protein>
    <submittedName>
        <fullName evidence="3">Metallophosphoesterase family protein</fullName>
        <ecNumber evidence="3">3.1.-.-</ecNumber>
    </submittedName>
</protein>
<proteinExistence type="predicted"/>
<gene>
    <name evidence="3" type="ORF">V5E97_19960</name>
</gene>
<dbReference type="SUPFAM" id="SSF56300">
    <property type="entry name" value="Metallo-dependent phosphatases"/>
    <property type="match status" value="1"/>
</dbReference>
<dbReference type="AlphaFoldDB" id="A0AAU7CSF9"/>
<dbReference type="InterPro" id="IPR003961">
    <property type="entry name" value="FN3_dom"/>
</dbReference>
<dbReference type="PANTHER" id="PTHR22953:SF153">
    <property type="entry name" value="PURPLE ACID PHOSPHATASE"/>
    <property type="match status" value="1"/>
</dbReference>
<name>A0AAU7CSF9_9BACT</name>
<dbReference type="EC" id="3.1.-.-" evidence="3"/>
<dbReference type="Pfam" id="PF16656">
    <property type="entry name" value="Pur_ac_phosph_N"/>
    <property type="match status" value="1"/>
</dbReference>
<dbReference type="EMBL" id="CP155447">
    <property type="protein sequence ID" value="XBH08230.1"/>
    <property type="molecule type" value="Genomic_DNA"/>
</dbReference>
<dbReference type="InterPro" id="IPR004843">
    <property type="entry name" value="Calcineurin-like_PHP"/>
</dbReference>
<evidence type="ECO:0000259" key="2">
    <source>
        <dbReference type="PROSITE" id="PS50853"/>
    </source>
</evidence>
<dbReference type="InterPro" id="IPR029052">
    <property type="entry name" value="Metallo-depent_PP-like"/>
</dbReference>
<feature type="domain" description="Fibronectin type-III" evidence="2">
    <location>
        <begin position="40"/>
        <end position="142"/>
    </location>
</feature>
<sequence>MNSLDRRTFMSTTLGGLSMFATGTLLLAQDRDSKANAEGRPDTLFLTWQRDPTTTMTVQWVAPAAPEGATVDFVELGKTVASQSVVTKQTPYPMTNLKVFRAELTGLTPGTEYQFQINKKSLTHRFRTMPAKATDSFQFVSGGDCDVNQHAIANNILAAKQNPMFVLFGGDLAYDNGTSVERSLAFLRNYSQHMIDSEGRLIPMVVGIGNHEVKSSYGQTRKESPFYLAVHDGLYAERTFATLDFGDYLSLILLDTGHIAPIDGEQTDWLDKVLAERTERPHVIAVNHVPAYPSFRKFEAEGGKAGTGELNRTQWVPLFERHNVDVVLEHHDHTFKRTHPLKDGMVNANGIRYLGDGSWGKLRSPASPEQRPYLAKTSEAYHMTLHRFEGAERFHMALQENGRVIDICTTRKRPRRIVGRKA</sequence>
<dbReference type="InterPro" id="IPR008963">
    <property type="entry name" value="Purple_acid_Pase-like_N"/>
</dbReference>
<keyword evidence="3" id="KW-0378">Hydrolase</keyword>
<dbReference type="Gene3D" id="2.60.40.380">
    <property type="entry name" value="Purple acid phosphatase-like, N-terminal"/>
    <property type="match status" value="1"/>
</dbReference>
<dbReference type="InterPro" id="IPR015914">
    <property type="entry name" value="PAPs_N"/>
</dbReference>
<dbReference type="GO" id="GO:0003993">
    <property type="term" value="F:acid phosphatase activity"/>
    <property type="evidence" value="ECO:0007669"/>
    <property type="project" value="InterPro"/>
</dbReference>
<dbReference type="PANTHER" id="PTHR22953">
    <property type="entry name" value="ACID PHOSPHATASE RELATED"/>
    <property type="match status" value="1"/>
</dbReference>
<evidence type="ECO:0000313" key="3">
    <source>
        <dbReference type="EMBL" id="XBH08230.1"/>
    </source>
</evidence>